<name>A0A381N0H1_9ZZZZ</name>
<dbReference type="SUPFAM" id="SSF51905">
    <property type="entry name" value="FAD/NAD(P)-binding domain"/>
    <property type="match status" value="1"/>
</dbReference>
<feature type="domain" description="Digeranylgeranylglycerophospholipid reductase catalytic" evidence="1">
    <location>
        <begin position="144"/>
        <end position="194"/>
    </location>
</feature>
<evidence type="ECO:0000313" key="2">
    <source>
        <dbReference type="EMBL" id="SUZ48100.1"/>
    </source>
</evidence>
<protein>
    <recommendedName>
        <fullName evidence="1">Digeranylgeranylglycerophospholipid reductase catalytic domain-containing protein</fullName>
    </recommendedName>
</protein>
<dbReference type="EMBL" id="UINC01000052">
    <property type="protein sequence ID" value="SUZ48100.1"/>
    <property type="molecule type" value="Genomic_DNA"/>
</dbReference>
<dbReference type="AlphaFoldDB" id="A0A381N0H1"/>
<proteinExistence type="predicted"/>
<gene>
    <name evidence="2" type="ORF">METZ01_LOCUS954</name>
</gene>
<organism evidence="2">
    <name type="scientific">marine metagenome</name>
    <dbReference type="NCBI Taxonomy" id="408172"/>
    <lineage>
        <taxon>unclassified sequences</taxon>
        <taxon>metagenomes</taxon>
        <taxon>ecological metagenomes</taxon>
    </lineage>
</organism>
<evidence type="ECO:0000259" key="1">
    <source>
        <dbReference type="Pfam" id="PF22578"/>
    </source>
</evidence>
<dbReference type="InterPro" id="IPR054715">
    <property type="entry name" value="GGR_cat"/>
</dbReference>
<dbReference type="PANTHER" id="PTHR42685">
    <property type="entry name" value="GERANYLGERANYL DIPHOSPHATE REDUCTASE"/>
    <property type="match status" value="1"/>
</dbReference>
<sequence length="352" mass="39985">MDDLDLIKGVNELYGSIIKRIIFANPRHSECELLLDKSLNKEHISHGYVIQRMVFDNFMFEQAKNVSDYEEGFTVSDLIFKDKAVIGVKGKSLDGIEKEYIGSLVFGADGPNSIVSKKTGLYEMDMKHTAVGIRCYYDNVKNLTDQIELHYVEETNPGYFWIFPAGKNRANVGVGLLKSIVKQENRKLNDIMINVINSDNFRHRFRDAVALEKPTGWNLPFGSIRRENHGEGFLLLGDAAGLVDPFTGEGIGNAMESGRIAARIASKAKEKNNFKKEYLRYYDEELWKYLGGELSVSTRLLKLARSKFLLNFVIDRAARNEKVRNIMSGMLADEIPKTELSNPLFYLKILFS</sequence>
<accession>A0A381N0H1</accession>
<dbReference type="InterPro" id="IPR036188">
    <property type="entry name" value="FAD/NAD-bd_sf"/>
</dbReference>
<dbReference type="InterPro" id="IPR050407">
    <property type="entry name" value="Geranylgeranyl_reductase"/>
</dbReference>
<dbReference type="Gene3D" id="3.50.50.60">
    <property type="entry name" value="FAD/NAD(P)-binding domain"/>
    <property type="match status" value="1"/>
</dbReference>
<dbReference type="Pfam" id="PF22578">
    <property type="entry name" value="GGR_cat"/>
    <property type="match status" value="1"/>
</dbReference>
<reference evidence="2" key="1">
    <citation type="submission" date="2018-05" db="EMBL/GenBank/DDBJ databases">
        <authorList>
            <person name="Lanie J.A."/>
            <person name="Ng W.-L."/>
            <person name="Kazmierczak K.M."/>
            <person name="Andrzejewski T.M."/>
            <person name="Davidsen T.M."/>
            <person name="Wayne K.J."/>
            <person name="Tettelin H."/>
            <person name="Glass J.I."/>
            <person name="Rusch D."/>
            <person name="Podicherti R."/>
            <person name="Tsui H.-C.T."/>
            <person name="Winkler M.E."/>
        </authorList>
    </citation>
    <scope>NUCLEOTIDE SEQUENCE</scope>
</reference>
<dbReference type="PANTHER" id="PTHR42685:SF22">
    <property type="entry name" value="CONDITIONED MEDIUM FACTOR RECEPTOR 1"/>
    <property type="match status" value="1"/>
</dbReference>